<feature type="domain" description="Polyphosphate kinase-2-related" evidence="4">
    <location>
        <begin position="19"/>
        <end position="237"/>
    </location>
</feature>
<dbReference type="Gene3D" id="3.40.50.300">
    <property type="entry name" value="P-loop containing nucleotide triphosphate hydrolases"/>
    <property type="match status" value="1"/>
</dbReference>
<comment type="similarity">
    <text evidence="1">Belongs to the polyphosphate kinase 2 (PPK2) family. Class I subfamily.</text>
</comment>
<evidence type="ECO:0000256" key="2">
    <source>
        <dbReference type="ARBA" id="ARBA00022679"/>
    </source>
</evidence>
<dbReference type="InterPro" id="IPR027417">
    <property type="entry name" value="P-loop_NTPase"/>
</dbReference>
<dbReference type="Pfam" id="PF03976">
    <property type="entry name" value="PPK2"/>
    <property type="match status" value="1"/>
</dbReference>
<evidence type="ECO:0000313" key="6">
    <source>
        <dbReference type="Proteomes" id="UP000663923"/>
    </source>
</evidence>
<keyword evidence="3 5" id="KW-0418">Kinase</keyword>
<gene>
    <name evidence="5" type="ORF">J4G78_04345</name>
</gene>
<evidence type="ECO:0000259" key="4">
    <source>
        <dbReference type="Pfam" id="PF03976"/>
    </source>
</evidence>
<evidence type="ECO:0000256" key="1">
    <source>
        <dbReference type="ARBA" id="ARBA00009924"/>
    </source>
</evidence>
<dbReference type="EMBL" id="CP071794">
    <property type="protein sequence ID" value="QTD56811.1"/>
    <property type="molecule type" value="Genomic_DNA"/>
</dbReference>
<dbReference type="PANTHER" id="PTHR34383">
    <property type="entry name" value="POLYPHOSPHATE:AMP PHOSPHOTRANSFERASE-RELATED"/>
    <property type="match status" value="1"/>
</dbReference>
<organism evidence="5 6">
    <name type="scientific">Parasphingorhabdus cellanae</name>
    <dbReference type="NCBI Taxonomy" id="2806553"/>
    <lineage>
        <taxon>Bacteria</taxon>
        <taxon>Pseudomonadati</taxon>
        <taxon>Pseudomonadota</taxon>
        <taxon>Alphaproteobacteria</taxon>
        <taxon>Sphingomonadales</taxon>
        <taxon>Sphingomonadaceae</taxon>
        <taxon>Parasphingorhabdus</taxon>
    </lineage>
</organism>
<proteinExistence type="inferred from homology"/>
<dbReference type="InterPro" id="IPR016898">
    <property type="entry name" value="Polyphosphate_phosphotransfera"/>
</dbReference>
<dbReference type="RefSeq" id="WP_207988803.1">
    <property type="nucleotide sequence ID" value="NZ_CP071794.1"/>
</dbReference>
<sequence>MGKNVKLSDYEGGEEFDGDYSDALKEVQERLARVHFEHIIHGKRTMLVFEGWDAAGKGGCIRRMTAEWDPRYFEVCPISAPTQVEKDHHFLWRFWLKLPAKRNITVFDRSWYGRVLVERVEGFCSKAEWKRAYDEINEFEAQRIDSGINLIKLFFHVTQDRQDDRFARRLNVPHKRWKITAEDFRNRSKRADYLDAIEDMFKQTDTRWAPWKVIDGNDKKAARIAALTYVAETLEAALPDDLPDADPELVKLAKEAFGYKPE</sequence>
<evidence type="ECO:0000256" key="3">
    <source>
        <dbReference type="ARBA" id="ARBA00022777"/>
    </source>
</evidence>
<dbReference type="PANTHER" id="PTHR34383:SF3">
    <property type="entry name" value="POLYPHOSPHATE:AMP PHOSPHOTRANSFERASE"/>
    <property type="match status" value="1"/>
</dbReference>
<evidence type="ECO:0000313" key="5">
    <source>
        <dbReference type="EMBL" id="QTD56811.1"/>
    </source>
</evidence>
<dbReference type="InterPro" id="IPR022488">
    <property type="entry name" value="PPK2-related"/>
</dbReference>
<keyword evidence="2" id="KW-0808">Transferase</keyword>
<reference evidence="5 6" key="1">
    <citation type="submission" date="2021-03" db="EMBL/GenBank/DDBJ databases">
        <title>Complete genome of Parasphingorhabdus_sp.JHSY0214.</title>
        <authorList>
            <person name="Yoo J.H."/>
            <person name="Bae J.W."/>
        </authorList>
    </citation>
    <scope>NUCLEOTIDE SEQUENCE [LARGE SCALE GENOMIC DNA]</scope>
    <source>
        <strain evidence="5 6">JHSY0214</strain>
    </source>
</reference>
<keyword evidence="6" id="KW-1185">Reference proteome</keyword>
<accession>A0ABX7T5E1</accession>
<name>A0ABX7T5E1_9SPHN</name>
<dbReference type="SUPFAM" id="SSF52540">
    <property type="entry name" value="P-loop containing nucleoside triphosphate hydrolases"/>
    <property type="match status" value="1"/>
</dbReference>
<dbReference type="Proteomes" id="UP000663923">
    <property type="component" value="Chromosome"/>
</dbReference>
<protein>
    <submittedName>
        <fullName evidence="5">Polyphosphate kinase</fullName>
    </submittedName>
</protein>
<dbReference type="PIRSF" id="PIRSF028756">
    <property type="entry name" value="PPK2_prd"/>
    <property type="match status" value="1"/>
</dbReference>
<dbReference type="GO" id="GO:0016301">
    <property type="term" value="F:kinase activity"/>
    <property type="evidence" value="ECO:0007669"/>
    <property type="project" value="UniProtKB-KW"/>
</dbReference>